<gene>
    <name evidence="3" type="ORF">G5V58_13420</name>
</gene>
<feature type="compositionally biased region" description="Basic and acidic residues" evidence="1">
    <location>
        <begin position="48"/>
        <end position="67"/>
    </location>
</feature>
<sequence>MTARAFLVRGLLMGLLAGIATFVVGYYVAEPHIETAINLEESAPAADGHSHDEATGGHTHEEGGTVVSRHDQRTWGLLTGTLSMSVVFGGLLALVAAGVVGRIGTLSAGQSTALVTLIGWAAVVLVPFLKYPASPPAVGNADTIGSRTGWYFLLLALSLVAAVACTVLAQRLWERAGAYPAVVAGVAAYVVAMVVVGQVLPTVNELGDFPADTLWYFRRSSLIVTGSMWAVLGVLLTGAVRQLADRATAARARRELAHSL</sequence>
<feature type="transmembrane region" description="Helical" evidence="2">
    <location>
        <begin position="7"/>
        <end position="29"/>
    </location>
</feature>
<dbReference type="RefSeq" id="WP_165233494.1">
    <property type="nucleotide sequence ID" value="NZ_CP049257.1"/>
</dbReference>
<feature type="transmembrane region" description="Helical" evidence="2">
    <location>
        <begin position="181"/>
        <end position="200"/>
    </location>
</feature>
<accession>A0A6G6WEU5</accession>
<keyword evidence="4" id="KW-1185">Reference proteome</keyword>
<dbReference type="Pfam" id="PF09490">
    <property type="entry name" value="CbtA"/>
    <property type="match status" value="1"/>
</dbReference>
<protein>
    <submittedName>
        <fullName evidence="3">CbtA family protein</fullName>
    </submittedName>
</protein>
<feature type="transmembrane region" description="Helical" evidence="2">
    <location>
        <begin position="75"/>
        <end position="100"/>
    </location>
</feature>
<dbReference type="Proteomes" id="UP000502996">
    <property type="component" value="Chromosome"/>
</dbReference>
<dbReference type="KEGG" id="nano:G5V58_13420"/>
<dbReference type="InterPro" id="IPR012666">
    <property type="entry name" value="CbtA_put"/>
</dbReference>
<evidence type="ECO:0000256" key="1">
    <source>
        <dbReference type="SAM" id="MobiDB-lite"/>
    </source>
</evidence>
<feature type="transmembrane region" description="Helical" evidence="2">
    <location>
        <begin position="149"/>
        <end position="169"/>
    </location>
</feature>
<feature type="transmembrane region" description="Helical" evidence="2">
    <location>
        <begin position="112"/>
        <end position="129"/>
    </location>
</feature>
<keyword evidence="2" id="KW-1133">Transmembrane helix</keyword>
<proteinExistence type="predicted"/>
<feature type="region of interest" description="Disordered" evidence="1">
    <location>
        <begin position="44"/>
        <end position="67"/>
    </location>
</feature>
<keyword evidence="2" id="KW-0812">Transmembrane</keyword>
<name>A0A6G6WEU5_9ACTN</name>
<feature type="transmembrane region" description="Helical" evidence="2">
    <location>
        <begin position="220"/>
        <end position="244"/>
    </location>
</feature>
<evidence type="ECO:0000313" key="4">
    <source>
        <dbReference type="Proteomes" id="UP000502996"/>
    </source>
</evidence>
<reference evidence="3 4" key="1">
    <citation type="submission" date="2020-02" db="EMBL/GenBank/DDBJ databases">
        <title>Full genome sequence of Nocardioides sp. R-3366.</title>
        <authorList>
            <person name="Im W.-T."/>
        </authorList>
    </citation>
    <scope>NUCLEOTIDE SEQUENCE [LARGE SCALE GENOMIC DNA]</scope>
    <source>
        <strain evidence="3 4">R-3366</strain>
    </source>
</reference>
<keyword evidence="2" id="KW-0472">Membrane</keyword>
<dbReference type="AlphaFoldDB" id="A0A6G6WEU5"/>
<dbReference type="EMBL" id="CP049257">
    <property type="protein sequence ID" value="QIG43625.1"/>
    <property type="molecule type" value="Genomic_DNA"/>
</dbReference>
<organism evidence="3 4">
    <name type="scientific">Nocardioides anomalus</name>
    <dbReference type="NCBI Taxonomy" id="2712223"/>
    <lineage>
        <taxon>Bacteria</taxon>
        <taxon>Bacillati</taxon>
        <taxon>Actinomycetota</taxon>
        <taxon>Actinomycetes</taxon>
        <taxon>Propionibacteriales</taxon>
        <taxon>Nocardioidaceae</taxon>
        <taxon>Nocardioides</taxon>
    </lineage>
</organism>
<evidence type="ECO:0000313" key="3">
    <source>
        <dbReference type="EMBL" id="QIG43625.1"/>
    </source>
</evidence>
<evidence type="ECO:0000256" key="2">
    <source>
        <dbReference type="SAM" id="Phobius"/>
    </source>
</evidence>